<protein>
    <submittedName>
        <fullName evidence="5">Uncharacterized protein</fullName>
    </submittedName>
</protein>
<evidence type="ECO:0000313" key="6">
    <source>
        <dbReference type="Proteomes" id="UP000242188"/>
    </source>
</evidence>
<feature type="chain" id="PRO_5012194215" evidence="4">
    <location>
        <begin position="17"/>
        <end position="196"/>
    </location>
</feature>
<reference evidence="5 6" key="1">
    <citation type="journal article" date="2017" name="Nat. Ecol. Evol.">
        <title>Scallop genome provides insights into evolution of bilaterian karyotype and development.</title>
        <authorList>
            <person name="Wang S."/>
            <person name="Zhang J."/>
            <person name="Jiao W."/>
            <person name="Li J."/>
            <person name="Xun X."/>
            <person name="Sun Y."/>
            <person name="Guo X."/>
            <person name="Huan P."/>
            <person name="Dong B."/>
            <person name="Zhang L."/>
            <person name="Hu X."/>
            <person name="Sun X."/>
            <person name="Wang J."/>
            <person name="Zhao C."/>
            <person name="Wang Y."/>
            <person name="Wang D."/>
            <person name="Huang X."/>
            <person name="Wang R."/>
            <person name="Lv J."/>
            <person name="Li Y."/>
            <person name="Zhang Z."/>
            <person name="Liu B."/>
            <person name="Lu W."/>
            <person name="Hui Y."/>
            <person name="Liang J."/>
            <person name="Zhou Z."/>
            <person name="Hou R."/>
            <person name="Li X."/>
            <person name="Liu Y."/>
            <person name="Li H."/>
            <person name="Ning X."/>
            <person name="Lin Y."/>
            <person name="Zhao L."/>
            <person name="Xing Q."/>
            <person name="Dou J."/>
            <person name="Li Y."/>
            <person name="Mao J."/>
            <person name="Guo H."/>
            <person name="Dou H."/>
            <person name="Li T."/>
            <person name="Mu C."/>
            <person name="Jiang W."/>
            <person name="Fu Q."/>
            <person name="Fu X."/>
            <person name="Miao Y."/>
            <person name="Liu J."/>
            <person name="Yu Q."/>
            <person name="Li R."/>
            <person name="Liao H."/>
            <person name="Li X."/>
            <person name="Kong Y."/>
            <person name="Jiang Z."/>
            <person name="Chourrout D."/>
            <person name="Li R."/>
            <person name="Bao Z."/>
        </authorList>
    </citation>
    <scope>NUCLEOTIDE SEQUENCE [LARGE SCALE GENOMIC DNA]</scope>
    <source>
        <strain evidence="5 6">PY_sf001</strain>
    </source>
</reference>
<dbReference type="AlphaFoldDB" id="A0A210QY47"/>
<name>A0A210QY47_MIZYE</name>
<keyword evidence="6" id="KW-1185">Reference proteome</keyword>
<feature type="disulfide bond" evidence="2">
    <location>
        <begin position="75"/>
        <end position="90"/>
    </location>
</feature>
<feature type="signal peptide" evidence="4">
    <location>
        <begin position="1"/>
        <end position="16"/>
    </location>
</feature>
<proteinExistence type="predicted"/>
<dbReference type="EMBL" id="NEDP02001276">
    <property type="protein sequence ID" value="OWF53669.1"/>
    <property type="molecule type" value="Genomic_DNA"/>
</dbReference>
<dbReference type="InterPro" id="IPR002172">
    <property type="entry name" value="LDrepeatLR_classA_rpt"/>
</dbReference>
<dbReference type="InterPro" id="IPR023415">
    <property type="entry name" value="LDLR_class-A_CS"/>
</dbReference>
<dbReference type="SUPFAM" id="SSF57424">
    <property type="entry name" value="LDL receptor-like module"/>
    <property type="match status" value="1"/>
</dbReference>
<accession>A0A210QY47</accession>
<dbReference type="PROSITE" id="PS50068">
    <property type="entry name" value="LDLRA_2"/>
    <property type="match status" value="1"/>
</dbReference>
<evidence type="ECO:0000256" key="1">
    <source>
        <dbReference type="ARBA" id="ARBA00023157"/>
    </source>
</evidence>
<dbReference type="CDD" id="cd00112">
    <property type="entry name" value="LDLa"/>
    <property type="match status" value="1"/>
</dbReference>
<feature type="compositionally biased region" description="Polar residues" evidence="3">
    <location>
        <begin position="153"/>
        <end position="174"/>
    </location>
</feature>
<dbReference type="Proteomes" id="UP000242188">
    <property type="component" value="Unassembled WGS sequence"/>
</dbReference>
<feature type="region of interest" description="Disordered" evidence="3">
    <location>
        <begin position="112"/>
        <end position="174"/>
    </location>
</feature>
<dbReference type="OrthoDB" id="10535544at2759"/>
<evidence type="ECO:0000256" key="3">
    <source>
        <dbReference type="SAM" id="MobiDB-lite"/>
    </source>
</evidence>
<dbReference type="InterPro" id="IPR036055">
    <property type="entry name" value="LDL_receptor-like_sf"/>
</dbReference>
<evidence type="ECO:0000256" key="4">
    <source>
        <dbReference type="SAM" id="SignalP"/>
    </source>
</evidence>
<evidence type="ECO:0000256" key="2">
    <source>
        <dbReference type="PROSITE-ProRule" id="PRU00124"/>
    </source>
</evidence>
<sequence>MIFAIFFVTGALLVDGKTYHTQESWQTGGDEPSRHVSSRSLVQHWENVLAKGKCGFPMFTCHVSEVCLYSLSELCDGRDNCQHGEDEKHCTHEDKGAIAFIRNIFEVTSSPTARHTHSHNSHGHHHHEHVTKQTHSTHASHHGVSHFVPITAKPSTTSRTTFAPTQTKGTSSSTVTPHWIKFTQSTVPSVILSLLG</sequence>
<evidence type="ECO:0000313" key="5">
    <source>
        <dbReference type="EMBL" id="OWF53669.1"/>
    </source>
</evidence>
<keyword evidence="1 2" id="KW-1015">Disulfide bond</keyword>
<dbReference type="SMART" id="SM00192">
    <property type="entry name" value="LDLa"/>
    <property type="match status" value="1"/>
</dbReference>
<keyword evidence="4" id="KW-0732">Signal</keyword>
<comment type="caution">
    <text evidence="5">The sequence shown here is derived from an EMBL/GenBank/DDBJ whole genome shotgun (WGS) entry which is preliminary data.</text>
</comment>
<organism evidence="5 6">
    <name type="scientific">Mizuhopecten yessoensis</name>
    <name type="common">Japanese scallop</name>
    <name type="synonym">Patinopecten yessoensis</name>
    <dbReference type="NCBI Taxonomy" id="6573"/>
    <lineage>
        <taxon>Eukaryota</taxon>
        <taxon>Metazoa</taxon>
        <taxon>Spiralia</taxon>
        <taxon>Lophotrochozoa</taxon>
        <taxon>Mollusca</taxon>
        <taxon>Bivalvia</taxon>
        <taxon>Autobranchia</taxon>
        <taxon>Pteriomorphia</taxon>
        <taxon>Pectinida</taxon>
        <taxon>Pectinoidea</taxon>
        <taxon>Pectinidae</taxon>
        <taxon>Mizuhopecten</taxon>
    </lineage>
</organism>
<dbReference type="PROSITE" id="PS01209">
    <property type="entry name" value="LDLRA_1"/>
    <property type="match status" value="1"/>
</dbReference>
<comment type="caution">
    <text evidence="2">Lacks conserved residue(s) required for the propagation of feature annotation.</text>
</comment>
<dbReference type="Gene3D" id="4.10.400.10">
    <property type="entry name" value="Low-density Lipoprotein Receptor"/>
    <property type="match status" value="1"/>
</dbReference>
<gene>
    <name evidence="5" type="ORF">KP79_PYT24479</name>
</gene>
<feature type="compositionally biased region" description="Basic residues" evidence="3">
    <location>
        <begin position="114"/>
        <end position="129"/>
    </location>
</feature>